<organism evidence="2 3">
    <name type="scientific">Toxoplasma gondii</name>
    <dbReference type="NCBI Taxonomy" id="5811"/>
    <lineage>
        <taxon>Eukaryota</taxon>
        <taxon>Sar</taxon>
        <taxon>Alveolata</taxon>
        <taxon>Apicomplexa</taxon>
        <taxon>Conoidasida</taxon>
        <taxon>Coccidia</taxon>
        <taxon>Eucoccidiorida</taxon>
        <taxon>Eimeriorina</taxon>
        <taxon>Sarcocystidae</taxon>
        <taxon>Toxoplasma</taxon>
    </lineage>
</organism>
<dbReference type="Proteomes" id="UP000557509">
    <property type="component" value="Unassembled WGS sequence"/>
</dbReference>
<gene>
    <name evidence="2" type="ORF">TGRH88_032970</name>
</gene>
<evidence type="ECO:0000256" key="1">
    <source>
        <dbReference type="SAM" id="MobiDB-lite"/>
    </source>
</evidence>
<dbReference type="EMBL" id="JAAUHK010000193">
    <property type="protein sequence ID" value="KAF4642572.1"/>
    <property type="molecule type" value="Genomic_DNA"/>
</dbReference>
<sequence length="72" mass="8047">MCVSSGGVEAKKTFRKKRKSSSSVLVQFLFSELLVRWGKPSFPARGRTSEISSFAHLQEMAAVSPFRLEQLV</sequence>
<protein>
    <submittedName>
        <fullName evidence="2">Uncharacterized protein</fullName>
    </submittedName>
</protein>
<accession>A0A7J6K794</accession>
<evidence type="ECO:0000313" key="3">
    <source>
        <dbReference type="Proteomes" id="UP000557509"/>
    </source>
</evidence>
<feature type="region of interest" description="Disordered" evidence="1">
    <location>
        <begin position="1"/>
        <end position="20"/>
    </location>
</feature>
<proteinExistence type="predicted"/>
<keyword evidence="3" id="KW-1185">Reference proteome</keyword>
<name>A0A7J6K794_TOXGO</name>
<evidence type="ECO:0000313" key="2">
    <source>
        <dbReference type="EMBL" id="KAF4642572.1"/>
    </source>
</evidence>
<dbReference type="AlphaFoldDB" id="A0A7J6K794"/>
<comment type="caution">
    <text evidence="2">The sequence shown here is derived from an EMBL/GenBank/DDBJ whole genome shotgun (WGS) entry which is preliminary data.</text>
</comment>
<reference evidence="2 3" key="1">
    <citation type="submission" date="2020-03" db="EMBL/GenBank/DDBJ databases">
        <title>Genome sequence of Toxoplasma gondii RH-88 strain.</title>
        <authorList>
            <person name="Lorenzi H.A."/>
            <person name="Venepally P."/>
            <person name="Rozenberg A."/>
            <person name="Sibley D."/>
        </authorList>
    </citation>
    <scope>NUCLEOTIDE SEQUENCE [LARGE SCALE GENOMIC DNA]</scope>
    <source>
        <strain evidence="2 3">RH-88</strain>
    </source>
</reference>